<proteinExistence type="inferred from homology"/>
<dbReference type="Gene3D" id="3.40.50.1820">
    <property type="entry name" value="alpha/beta hydrolase"/>
    <property type="match status" value="1"/>
</dbReference>
<dbReference type="GeneID" id="36583824"/>
<dbReference type="Gene3D" id="1.10.10.800">
    <property type="match status" value="1"/>
</dbReference>
<dbReference type="InterPro" id="IPR022742">
    <property type="entry name" value="Hydrolase_4"/>
</dbReference>
<dbReference type="Pfam" id="PF12146">
    <property type="entry name" value="Hydrolase_4"/>
    <property type="match status" value="1"/>
</dbReference>
<evidence type="ECO:0000259" key="2">
    <source>
        <dbReference type="Pfam" id="PF12146"/>
    </source>
</evidence>
<evidence type="ECO:0000313" key="4">
    <source>
        <dbReference type="Proteomes" id="UP000235371"/>
    </source>
</evidence>
<evidence type="ECO:0000313" key="3">
    <source>
        <dbReference type="EMBL" id="PMD53631.1"/>
    </source>
</evidence>
<comment type="similarity">
    <text evidence="1">Belongs to the polyketide transferase af380 family.</text>
</comment>
<gene>
    <name evidence="3" type="ORF">K444DRAFT_540849</name>
</gene>
<reference evidence="3 4" key="1">
    <citation type="submission" date="2016-04" db="EMBL/GenBank/DDBJ databases">
        <title>A degradative enzymes factory behind the ericoid mycorrhizal symbiosis.</title>
        <authorList>
            <consortium name="DOE Joint Genome Institute"/>
            <person name="Martino E."/>
            <person name="Morin E."/>
            <person name="Grelet G."/>
            <person name="Kuo A."/>
            <person name="Kohler A."/>
            <person name="Daghino S."/>
            <person name="Barry K."/>
            <person name="Choi C."/>
            <person name="Cichocki N."/>
            <person name="Clum A."/>
            <person name="Copeland A."/>
            <person name="Hainaut M."/>
            <person name="Haridas S."/>
            <person name="Labutti K."/>
            <person name="Lindquist E."/>
            <person name="Lipzen A."/>
            <person name="Khouja H.-R."/>
            <person name="Murat C."/>
            <person name="Ohm R."/>
            <person name="Olson A."/>
            <person name="Spatafora J."/>
            <person name="Veneault-Fourrey C."/>
            <person name="Henrissat B."/>
            <person name="Grigoriev I."/>
            <person name="Martin F."/>
            <person name="Perotto S."/>
        </authorList>
    </citation>
    <scope>NUCLEOTIDE SEQUENCE [LARGE SCALE GENOMIC DNA]</scope>
    <source>
        <strain evidence="3 4">E</strain>
    </source>
</reference>
<feature type="domain" description="Serine aminopeptidase S33" evidence="2">
    <location>
        <begin position="32"/>
        <end position="275"/>
    </location>
</feature>
<name>A0A2J6SS70_9HELO</name>
<keyword evidence="4" id="KW-1185">Reference proteome</keyword>
<dbReference type="OrthoDB" id="2498029at2759"/>
<dbReference type="PANTHER" id="PTHR47751">
    <property type="entry name" value="SUPERFAMILY HYDROLASE, PUTATIVE (AFU_ORTHOLOGUE AFUA_2G16580)-RELATED"/>
    <property type="match status" value="1"/>
</dbReference>
<dbReference type="Proteomes" id="UP000235371">
    <property type="component" value="Unassembled WGS sequence"/>
</dbReference>
<dbReference type="EMBL" id="KZ613871">
    <property type="protein sequence ID" value="PMD53631.1"/>
    <property type="molecule type" value="Genomic_DNA"/>
</dbReference>
<dbReference type="GO" id="GO:0016787">
    <property type="term" value="F:hydrolase activity"/>
    <property type="evidence" value="ECO:0007669"/>
    <property type="project" value="UniProtKB-KW"/>
</dbReference>
<dbReference type="PANTHER" id="PTHR47751:SF2">
    <property type="entry name" value="DLTD N-TERMINAL DOMAIN PROTEIN (AFU_ORTHOLOGUE AFUA_8G00380)-RELATED"/>
    <property type="match status" value="1"/>
</dbReference>
<organism evidence="3 4">
    <name type="scientific">Hyaloscypha bicolor E</name>
    <dbReference type="NCBI Taxonomy" id="1095630"/>
    <lineage>
        <taxon>Eukaryota</taxon>
        <taxon>Fungi</taxon>
        <taxon>Dikarya</taxon>
        <taxon>Ascomycota</taxon>
        <taxon>Pezizomycotina</taxon>
        <taxon>Leotiomycetes</taxon>
        <taxon>Helotiales</taxon>
        <taxon>Hyaloscyphaceae</taxon>
        <taxon>Hyaloscypha</taxon>
        <taxon>Hyaloscypha bicolor</taxon>
    </lineage>
</organism>
<keyword evidence="3" id="KW-0378">Hydrolase</keyword>
<accession>A0A2J6SS70</accession>
<evidence type="ECO:0000256" key="1">
    <source>
        <dbReference type="ARBA" id="ARBA00029464"/>
    </source>
</evidence>
<sequence length="301" mass="33365">MTASHRDVEFKTLDGLTLKAWFYPAAAKGPCIIMSHGFAGIRHHNLSHFAECFQAEGWSTLVYDDNRNFGDSEGLPRNEIDPTFQVRDYFDAFDFAASQSEVDGARIAYWGTSLSGGNAICAAAIDKRIRAVVVQSPFVSGEHQTAPLAAMLPAIFANRTSVREGKASVMVPVVPATLEEAESGRSPAVLGTVETFHFMNDMEKSGGEWKNEVTLQSMFNLMAHEPKRFVHRIAPTPLLMVVPEQDTTVETKAQLDMYRLALEPKQIHLVKDCGHFGIYGGGVGFDENIRVQIEFLRRILE</sequence>
<dbReference type="AlphaFoldDB" id="A0A2J6SS70"/>
<dbReference type="InterPro" id="IPR051411">
    <property type="entry name" value="Polyketide_trans_af380"/>
</dbReference>
<dbReference type="STRING" id="1095630.A0A2J6SS70"/>
<protein>
    <submittedName>
        <fullName evidence="3">Alpha/beta-hydrolase</fullName>
    </submittedName>
</protein>
<dbReference type="SUPFAM" id="SSF53474">
    <property type="entry name" value="alpha/beta-Hydrolases"/>
    <property type="match status" value="1"/>
</dbReference>
<dbReference type="InParanoid" id="A0A2J6SS70"/>
<dbReference type="RefSeq" id="XP_024730535.1">
    <property type="nucleotide sequence ID" value="XM_024875745.1"/>
</dbReference>
<dbReference type="InterPro" id="IPR029058">
    <property type="entry name" value="AB_hydrolase_fold"/>
</dbReference>